<sequence length="781" mass="84057">MGFCTDPLARSHPCPRHAPPCAPPPRRCSLAPSAMPAPTHDTNTDANRAIEALAVASRTAAKHRKDKVNTVVDPICNYAYQNGLDRQQLRAIVYLVTRKTELDQSTCTTLIKNLYPRQSVSPQVVIRVVTGFGQGQTKPSIATQSALLKWLIAVLDVLEDPSVLSKLYGVLFNQLDVMGTRTPLCQLLSLITRRKHVRPFRIQQLLEMVHLTGQDPALVGLLHVFKDYYPDIIIGNAAKSRTSLPAPSHDEWRQRLQAIQEADVDRAEQLLTQPGGFKVVRRGAKRSKASIVPEVHTSHAGASSVTLEEIDNADGLVKNLHKIELPNQVLAALKDPLFQKYLILNPSDAALRRIELWLESYLREVVDAAANRTPTPPHLSELLQGLLTFTQATKTLLPTAQVFLETYLPLWSGDQDSDAILGLVAYCPIQKFKAFRKSILEPAEQAVISKSGADDDYTRIITLYTQLSINWNLAANNGSNGPGPSDGDAAAQNFALLTSHIHASILSLLVAYPPPPTTAITSALHHYTTLASLSSAATPLAIPPSHTLYTLLFQPSLATLSSTCALLATYKRAFESGQHAATLPRETTNAFNGYLMDVANLLWRNRALTSHDPNALACLCAPPLAACLNAYLAALPPVPSTTLPPGNAAGGAADEAAAATGTGPEYALAALFGLPFNALTAAMALAAFRRVEDAAAAAASTATTTIATGVRHPPGPVTQRSLHRVAKAGGLVTELSWKAYRVEVLRWLVARGARGMRDFMFVTMKDLMREGLPAAGSGGGA</sequence>
<evidence type="ECO:0000256" key="2">
    <source>
        <dbReference type="ARBA" id="ARBA00004584"/>
    </source>
</evidence>
<evidence type="ECO:0000256" key="1">
    <source>
        <dbReference type="ARBA" id="ARBA00004123"/>
    </source>
</evidence>
<keyword evidence="4" id="KW-0158">Chromosome</keyword>
<name>A0ABR1LFW6_9PEZI</name>
<comment type="subcellular location">
    <subcellularLocation>
        <location evidence="2">Chromosome</location>
        <location evidence="2">Centromere</location>
    </subcellularLocation>
    <subcellularLocation>
        <location evidence="1">Nucleus</location>
    </subcellularLocation>
</comment>
<comment type="caution">
    <text evidence="7">The sequence shown here is derived from an EMBL/GenBank/DDBJ whole genome shotgun (WGS) entry which is preliminary data.</text>
</comment>
<evidence type="ECO:0000313" key="8">
    <source>
        <dbReference type="Proteomes" id="UP001360953"/>
    </source>
</evidence>
<protein>
    <submittedName>
        <fullName evidence="7">Mis6-domain-containing protein</fullName>
    </submittedName>
</protein>
<evidence type="ECO:0000256" key="3">
    <source>
        <dbReference type="ARBA" id="ARBA00005470"/>
    </source>
</evidence>
<evidence type="ECO:0000313" key="7">
    <source>
        <dbReference type="EMBL" id="KAK7534096.1"/>
    </source>
</evidence>
<evidence type="ECO:0000256" key="5">
    <source>
        <dbReference type="ARBA" id="ARBA00023242"/>
    </source>
</evidence>
<gene>
    <name evidence="7" type="ORF">J3D65DRAFT_632412</name>
</gene>
<reference evidence="7 8" key="1">
    <citation type="submission" date="2024-04" db="EMBL/GenBank/DDBJ databases">
        <title>Phyllosticta paracitricarpa is synonymous to the EU quarantine fungus P. citricarpa based on phylogenomic analyses.</title>
        <authorList>
            <consortium name="Lawrence Berkeley National Laboratory"/>
            <person name="Van ingen-buijs V.A."/>
            <person name="Van westerhoven A.C."/>
            <person name="Haridas S."/>
            <person name="Skiadas P."/>
            <person name="Martin F."/>
            <person name="Groenewald J.Z."/>
            <person name="Crous P.W."/>
            <person name="Seidl M.F."/>
        </authorList>
    </citation>
    <scope>NUCLEOTIDE SEQUENCE [LARGE SCALE GENOMIC DNA]</scope>
    <source>
        <strain evidence="7 8">CPC 17464</strain>
    </source>
</reference>
<keyword evidence="6" id="KW-0137">Centromere</keyword>
<dbReference type="Proteomes" id="UP001360953">
    <property type="component" value="Unassembled WGS sequence"/>
</dbReference>
<dbReference type="RefSeq" id="XP_066653135.1">
    <property type="nucleotide sequence ID" value="XM_066801017.1"/>
</dbReference>
<dbReference type="Pfam" id="PF07778">
    <property type="entry name" value="CENP-I"/>
    <property type="match status" value="1"/>
</dbReference>
<dbReference type="CDD" id="cd22647">
    <property type="entry name" value="CTF3_NTD_HEAT"/>
    <property type="match status" value="1"/>
</dbReference>
<dbReference type="InterPro" id="IPR012485">
    <property type="entry name" value="CENP-I"/>
</dbReference>
<proteinExistence type="inferred from homology"/>
<organism evidence="7 8">
    <name type="scientific">Phyllosticta citribraziliensis</name>
    <dbReference type="NCBI Taxonomy" id="989973"/>
    <lineage>
        <taxon>Eukaryota</taxon>
        <taxon>Fungi</taxon>
        <taxon>Dikarya</taxon>
        <taxon>Ascomycota</taxon>
        <taxon>Pezizomycotina</taxon>
        <taxon>Dothideomycetes</taxon>
        <taxon>Dothideomycetes incertae sedis</taxon>
        <taxon>Botryosphaeriales</taxon>
        <taxon>Phyllostictaceae</taxon>
        <taxon>Phyllosticta</taxon>
    </lineage>
</organism>
<evidence type="ECO:0000256" key="6">
    <source>
        <dbReference type="ARBA" id="ARBA00023328"/>
    </source>
</evidence>
<comment type="similarity">
    <text evidence="3">Belongs to the CENP-I/CTF3 family.</text>
</comment>
<dbReference type="PANTHER" id="PTHR48208:SF2">
    <property type="entry name" value="CENTROMERE PROTEIN I"/>
    <property type="match status" value="1"/>
</dbReference>
<dbReference type="EMBL" id="JBBPEH010000009">
    <property type="protein sequence ID" value="KAK7534096.1"/>
    <property type="molecule type" value="Genomic_DNA"/>
</dbReference>
<evidence type="ECO:0000256" key="4">
    <source>
        <dbReference type="ARBA" id="ARBA00022454"/>
    </source>
</evidence>
<dbReference type="PANTHER" id="PTHR48208">
    <property type="entry name" value="CENTROMERE PROTEIN I"/>
    <property type="match status" value="1"/>
</dbReference>
<keyword evidence="5" id="KW-0539">Nucleus</keyword>
<accession>A0ABR1LFW6</accession>
<keyword evidence="8" id="KW-1185">Reference proteome</keyword>
<dbReference type="GeneID" id="92033923"/>